<accession>A0A6J4JEK5</accession>
<dbReference type="InterPro" id="IPR050256">
    <property type="entry name" value="Glycosyltransferase_2"/>
</dbReference>
<evidence type="ECO:0000256" key="2">
    <source>
        <dbReference type="SAM" id="MobiDB-lite"/>
    </source>
</evidence>
<keyword evidence="3" id="KW-0472">Membrane</keyword>
<dbReference type="InterPro" id="IPR029044">
    <property type="entry name" value="Nucleotide-diphossugar_trans"/>
</dbReference>
<organism evidence="5">
    <name type="scientific">uncultured Mycobacteriales bacterium</name>
    <dbReference type="NCBI Taxonomy" id="581187"/>
    <lineage>
        <taxon>Bacteria</taxon>
        <taxon>Bacillati</taxon>
        <taxon>Actinomycetota</taxon>
        <taxon>Actinomycetes</taxon>
        <taxon>Mycobacteriales</taxon>
        <taxon>environmental samples</taxon>
    </lineage>
</organism>
<evidence type="ECO:0000256" key="3">
    <source>
        <dbReference type="SAM" id="Phobius"/>
    </source>
</evidence>
<dbReference type="Gene3D" id="3.90.550.10">
    <property type="entry name" value="Spore Coat Polysaccharide Biosynthesis Protein SpsA, Chain A"/>
    <property type="match status" value="1"/>
</dbReference>
<reference evidence="5" key="1">
    <citation type="submission" date="2020-02" db="EMBL/GenBank/DDBJ databases">
        <authorList>
            <person name="Meier V. D."/>
        </authorList>
    </citation>
    <scope>NUCLEOTIDE SEQUENCE</scope>
    <source>
        <strain evidence="5">AVDCRST_MAG41</strain>
    </source>
</reference>
<feature type="region of interest" description="Disordered" evidence="2">
    <location>
        <begin position="1"/>
        <end position="29"/>
    </location>
</feature>
<keyword evidence="3" id="KW-0812">Transmembrane</keyword>
<dbReference type="AlphaFoldDB" id="A0A6J4JEK5"/>
<dbReference type="GO" id="GO:0016740">
    <property type="term" value="F:transferase activity"/>
    <property type="evidence" value="ECO:0007669"/>
    <property type="project" value="UniProtKB-KW"/>
</dbReference>
<dbReference type="SUPFAM" id="SSF53448">
    <property type="entry name" value="Nucleotide-diphospho-sugar transferases"/>
    <property type="match status" value="1"/>
</dbReference>
<feature type="domain" description="Glycosyltransferase 2-like" evidence="4">
    <location>
        <begin position="34"/>
        <end position="196"/>
    </location>
</feature>
<name>A0A6J4JEK5_9ACTN</name>
<protein>
    <submittedName>
        <fullName evidence="5">Glycosyl transferase, family 2</fullName>
    </submittedName>
</protein>
<feature type="transmembrane region" description="Helical" evidence="3">
    <location>
        <begin position="266"/>
        <end position="284"/>
    </location>
</feature>
<dbReference type="InterPro" id="IPR001173">
    <property type="entry name" value="Glyco_trans_2-like"/>
</dbReference>
<proteinExistence type="inferred from homology"/>
<comment type="similarity">
    <text evidence="1">Belongs to the glycosyltransferase 2 family.</text>
</comment>
<evidence type="ECO:0000259" key="4">
    <source>
        <dbReference type="Pfam" id="PF00535"/>
    </source>
</evidence>
<gene>
    <name evidence="5" type="ORF">AVDCRST_MAG41-3202</name>
</gene>
<dbReference type="CDD" id="cd04179">
    <property type="entry name" value="DPM_DPG-synthase_like"/>
    <property type="match status" value="1"/>
</dbReference>
<dbReference type="EMBL" id="CADCTP010000293">
    <property type="protein sequence ID" value="CAA9275427.1"/>
    <property type="molecule type" value="Genomic_DNA"/>
</dbReference>
<sequence length="324" mass="36488">MSIAQPLDQPAPPPPHSSETLSPRRGGPNTLDVTIVLPCYNEQEHVMAEIERISAAMDASGFSYELLVIDDKSTDNTLAVLQQALPRFPNMRLMPFRRNGGSGTARRIGTGEAYGRFVVWTDADMTYPNERIPEFVQYLLDNPDVDQVVGARTTEQGTHKFLRVPAKWVIRKVAERLAATKIPDLNSGLRAFRRDVSLPYLRLLPPGFSCVTTITMSFLSNQHPVDYLPIDYAKRAGTSKFHFVKDAYRYILQVLRMVMYFNPIKVLMPLALWVLFFGIVKGVYDLVRWDLRVTTSTLLLVLSSLIIGSMALLADLIVRSRAET</sequence>
<evidence type="ECO:0000256" key="1">
    <source>
        <dbReference type="ARBA" id="ARBA00006739"/>
    </source>
</evidence>
<dbReference type="PANTHER" id="PTHR48090">
    <property type="entry name" value="UNDECAPRENYL-PHOSPHATE 4-DEOXY-4-FORMAMIDO-L-ARABINOSE TRANSFERASE-RELATED"/>
    <property type="match status" value="1"/>
</dbReference>
<feature type="transmembrane region" description="Helical" evidence="3">
    <location>
        <begin position="296"/>
        <end position="318"/>
    </location>
</feature>
<keyword evidence="3" id="KW-1133">Transmembrane helix</keyword>
<keyword evidence="5" id="KW-0808">Transferase</keyword>
<dbReference type="Pfam" id="PF00535">
    <property type="entry name" value="Glycos_transf_2"/>
    <property type="match status" value="1"/>
</dbReference>
<evidence type="ECO:0000313" key="5">
    <source>
        <dbReference type="EMBL" id="CAA9275427.1"/>
    </source>
</evidence>